<reference evidence="2" key="1">
    <citation type="submission" date="2014-03" db="EMBL/GenBank/DDBJ databases">
        <authorList>
            <person name="Urmite Genomes U."/>
        </authorList>
    </citation>
    <scope>NUCLEOTIDE SEQUENCE [LARGE SCALE GENOMIC DNA]</scope>
    <source>
        <strain evidence="2">HD-03</strain>
    </source>
</reference>
<name>A0A024P4K9_9BACI</name>
<evidence type="ECO:0000313" key="1">
    <source>
        <dbReference type="EMBL" id="CDQ23673.1"/>
    </source>
</evidence>
<sequence length="103" mass="11719">MRYAERLTLHQTIGSGYNPETGKTEVQVDEGVTLPCNASPVSLERVKTIFGSIDKEVTSVRLQRPFKDKADKAMMDGKKYNVLRHVSHRSESVFYLEEVSSWN</sequence>
<reference evidence="1 2" key="2">
    <citation type="submission" date="2014-05" db="EMBL/GenBank/DDBJ databases">
        <title>Draft genome sequence of Halobacillus karajensis HK-03.</title>
        <authorList>
            <person name="Khelaifia S."/>
            <person name="Croce O."/>
            <person name="Lagier J.C."/>
            <person name="Raoult D."/>
        </authorList>
    </citation>
    <scope>NUCLEOTIDE SEQUENCE [LARGE SCALE GENOMIC DNA]</scope>
    <source>
        <strain evidence="1 2">HD-03</strain>
    </source>
</reference>
<dbReference type="RefSeq" id="WP_035508003.1">
    <property type="nucleotide sequence ID" value="NZ_CCDH010000003.1"/>
</dbReference>
<keyword evidence="2" id="KW-1185">Reference proteome</keyword>
<dbReference type="AlphaFoldDB" id="A0A024P4K9"/>
<dbReference type="EMBL" id="CCDI010000002">
    <property type="protein sequence ID" value="CDQ23673.1"/>
    <property type="molecule type" value="Genomic_DNA"/>
</dbReference>
<gene>
    <name evidence="1" type="ORF">BN983_01924</name>
</gene>
<protein>
    <recommendedName>
        <fullName evidence="3">Phage head-tail adaptor</fullName>
    </recommendedName>
</protein>
<dbReference type="OrthoDB" id="2969230at2"/>
<evidence type="ECO:0000313" key="2">
    <source>
        <dbReference type="Proteomes" id="UP000028868"/>
    </source>
</evidence>
<proteinExistence type="predicted"/>
<organism evidence="1 2">
    <name type="scientific">Halobacillus karajensis</name>
    <dbReference type="NCBI Taxonomy" id="195088"/>
    <lineage>
        <taxon>Bacteria</taxon>
        <taxon>Bacillati</taxon>
        <taxon>Bacillota</taxon>
        <taxon>Bacilli</taxon>
        <taxon>Bacillales</taxon>
        <taxon>Bacillaceae</taxon>
        <taxon>Halobacillus</taxon>
    </lineage>
</organism>
<comment type="caution">
    <text evidence="1">The sequence shown here is derived from an EMBL/GenBank/DDBJ whole genome shotgun (WGS) entry which is preliminary data.</text>
</comment>
<dbReference type="Proteomes" id="UP000028868">
    <property type="component" value="Unassembled WGS sequence"/>
</dbReference>
<accession>A0A024P4K9</accession>
<evidence type="ECO:0008006" key="3">
    <source>
        <dbReference type="Google" id="ProtNLM"/>
    </source>
</evidence>